<evidence type="ECO:0000313" key="3">
    <source>
        <dbReference type="EMBL" id="ACV77984.1"/>
    </source>
</evidence>
<dbReference type="RefSeq" id="WP_015746890.1">
    <property type="nucleotide sequence ID" value="NC_013235.1"/>
</dbReference>
<sequence length="626" mass="67019">MNTEELTGRLGRYPPFDRLDAARLADLAGRARTVRFRAGELVLDAFASPVRNVLFVIEGRVDLWWEPGPGPSSVPDDTVGPGSLIGMTSVLAERALGPRAAAATDVRAAALPVSALAGAFAALGGARYLAAHTPATATGGIVRPVPPLAAYTTVDDLIVHDPLIIPTGSTLVQAAAQMTAFDAPCAAVALPGGRFGMLTDTLIRRALAAGGDLSTLAADAVADRHPPTVVRGDSAAEALVVLLDRDADFVLVVDRVGGVCGVIAPRDFMVSPATAGISLHEQIRRAATVDELCQRARRLPAVLDELVTRGLTVSKVIGVHSAIIDTIVRRAIRLVFDHRPELSVDAFTWLALGSNGRHEAVLSSDVDSAASFVDGLPTSQIAAYRGAFAEVADILDGARLYRDKRGTSAQNPLFARTNAQWRAAALEWMAAPDRNNGAIMTSLLVDGRPIHGDPGLSEVDRVFADVRKHPGTMRLLLQEMLARRAKPHVLREALRRRPEFVNVKNDGLLPLVNLARWAALSVGSSALPTVERLRAAAGSEMMPQESASTLIEVFGELQRLRLRYQLRQWRDGEPPTDVLEMATVSPIDRSILAQAIREVAAVQRRMDNIAVYVPVDEWTARQNAGS</sequence>
<feature type="domain" description="DUF294" evidence="2">
    <location>
        <begin position="474"/>
        <end position="607"/>
    </location>
</feature>
<dbReference type="Pfam" id="PF03445">
    <property type="entry name" value="DUF294"/>
    <property type="match status" value="1"/>
</dbReference>
<accession>C8XF98</accession>
<dbReference type="AlphaFoldDB" id="C8XF98"/>
<dbReference type="InParanoid" id="C8XF98"/>
<reference evidence="4" key="1">
    <citation type="submission" date="2009-09" db="EMBL/GenBank/DDBJ databases">
        <title>The complete genome of Nakamurella multipartita DSM 44233.</title>
        <authorList>
            <consortium name="US DOE Joint Genome Institute (JGI-PGF)"/>
            <person name="Lucas S."/>
            <person name="Copeland A."/>
            <person name="Lapidus A."/>
            <person name="Glavina del Rio T."/>
            <person name="Dalin E."/>
            <person name="Tice H."/>
            <person name="Bruce D."/>
            <person name="Goodwin L."/>
            <person name="Pitluck S."/>
            <person name="Kyrpides N."/>
            <person name="Mavromatis K."/>
            <person name="Ivanova N."/>
            <person name="Ovchinnikova G."/>
            <person name="Sims D."/>
            <person name="Meincke L."/>
            <person name="Brettin T."/>
            <person name="Detter J.C."/>
            <person name="Han C."/>
            <person name="Larimer F."/>
            <person name="Land M."/>
            <person name="Hauser L."/>
            <person name="Markowitz V."/>
            <person name="Cheng J.-F."/>
            <person name="Hugenholtz P."/>
            <person name="Woyke T."/>
            <person name="Wu D."/>
            <person name="Klenk H.-P."/>
            <person name="Eisen J.A."/>
        </authorList>
    </citation>
    <scope>NUCLEOTIDE SEQUENCE [LARGE SCALE GENOMIC DNA]</scope>
    <source>
        <strain evidence="4">ATCC 700099 / DSM 44233 / CIP 104796 / JCM 9543 / NBRC 105858 / Y-104</strain>
    </source>
</reference>
<dbReference type="InterPro" id="IPR005105">
    <property type="entry name" value="GlnD_Uridyltrans_N"/>
</dbReference>
<protein>
    <submittedName>
        <fullName evidence="3">Putative signal transduction protein with CBS domains</fullName>
    </submittedName>
</protein>
<proteinExistence type="predicted"/>
<dbReference type="SUPFAM" id="SSF54631">
    <property type="entry name" value="CBS-domain pair"/>
    <property type="match status" value="1"/>
</dbReference>
<dbReference type="CDD" id="cd05401">
    <property type="entry name" value="NT_GlnE_GlnD_like"/>
    <property type="match status" value="1"/>
</dbReference>
<dbReference type="SUPFAM" id="SSF51206">
    <property type="entry name" value="cAMP-binding domain-like"/>
    <property type="match status" value="1"/>
</dbReference>
<reference evidence="3 4" key="2">
    <citation type="journal article" date="2010" name="Stand. Genomic Sci.">
        <title>Complete genome sequence of Nakamurella multipartita type strain (Y-104).</title>
        <authorList>
            <person name="Tice H."/>
            <person name="Mayilraj S."/>
            <person name="Sims D."/>
            <person name="Lapidus A."/>
            <person name="Nolan M."/>
            <person name="Lucas S."/>
            <person name="Glavina Del Rio T."/>
            <person name="Copeland A."/>
            <person name="Cheng J.F."/>
            <person name="Meincke L."/>
            <person name="Bruce D."/>
            <person name="Goodwin L."/>
            <person name="Pitluck S."/>
            <person name="Ivanova N."/>
            <person name="Mavromatis K."/>
            <person name="Ovchinnikova G."/>
            <person name="Pati A."/>
            <person name="Chen A."/>
            <person name="Palaniappan K."/>
            <person name="Land M."/>
            <person name="Hauser L."/>
            <person name="Chang Y.J."/>
            <person name="Jeffries C.D."/>
            <person name="Detter J.C."/>
            <person name="Brettin T."/>
            <person name="Rohde M."/>
            <person name="Goker M."/>
            <person name="Bristow J."/>
            <person name="Eisen J.A."/>
            <person name="Markowitz V."/>
            <person name="Hugenholtz P."/>
            <person name="Kyrpides N.C."/>
            <person name="Klenk H.P."/>
            <person name="Chen F."/>
        </authorList>
    </citation>
    <scope>NUCLEOTIDE SEQUENCE [LARGE SCALE GENOMIC DNA]</scope>
    <source>
        <strain evidence="4">ATCC 700099 / DSM 44233 / CIP 104796 / JCM 9543 / NBRC 105858 / Y-104</strain>
    </source>
</reference>
<dbReference type="OrthoDB" id="9789996at2"/>
<dbReference type="InterPro" id="IPR018490">
    <property type="entry name" value="cNMP-bd_dom_sf"/>
</dbReference>
<evidence type="ECO:0000313" key="4">
    <source>
        <dbReference type="Proteomes" id="UP000002218"/>
    </source>
</evidence>
<dbReference type="STRING" id="479431.Namu_1589"/>
<dbReference type="Pfam" id="PF10335">
    <property type="entry name" value="DUF294_C"/>
    <property type="match status" value="1"/>
</dbReference>
<dbReference type="Gene3D" id="2.60.120.10">
    <property type="entry name" value="Jelly Rolls"/>
    <property type="match status" value="1"/>
</dbReference>
<dbReference type="EMBL" id="CP001737">
    <property type="protein sequence ID" value="ACV77984.1"/>
    <property type="molecule type" value="Genomic_DNA"/>
</dbReference>
<feature type="domain" description="Protein-PII uridylyltransferase N-terminal" evidence="1">
    <location>
        <begin position="298"/>
        <end position="433"/>
    </location>
</feature>
<dbReference type="GO" id="GO:0008773">
    <property type="term" value="F:[protein-PII] uridylyltransferase activity"/>
    <property type="evidence" value="ECO:0007669"/>
    <property type="project" value="InterPro"/>
</dbReference>
<dbReference type="Proteomes" id="UP000002218">
    <property type="component" value="Chromosome"/>
</dbReference>
<dbReference type="InterPro" id="IPR046342">
    <property type="entry name" value="CBS_dom_sf"/>
</dbReference>
<dbReference type="InterPro" id="IPR014710">
    <property type="entry name" value="RmlC-like_jellyroll"/>
</dbReference>
<gene>
    <name evidence="3" type="ordered locus">Namu_1589</name>
</gene>
<dbReference type="CDD" id="cd02205">
    <property type="entry name" value="CBS_pair_SF"/>
    <property type="match status" value="1"/>
</dbReference>
<dbReference type="InterPro" id="IPR018821">
    <property type="entry name" value="DUF294_put_nucleoTrafse_sb-bd"/>
</dbReference>
<keyword evidence="4" id="KW-1185">Reference proteome</keyword>
<name>C8XF98_NAKMY</name>
<evidence type="ECO:0000259" key="2">
    <source>
        <dbReference type="Pfam" id="PF10335"/>
    </source>
</evidence>
<dbReference type="eggNOG" id="COG2905">
    <property type="taxonomic scope" value="Bacteria"/>
</dbReference>
<organism evidence="3 4">
    <name type="scientific">Nakamurella multipartita (strain ATCC 700099 / DSM 44233 / CIP 104796 / JCM 9543 / NBRC 105858 / Y-104)</name>
    <name type="common">Microsphaera multipartita</name>
    <dbReference type="NCBI Taxonomy" id="479431"/>
    <lineage>
        <taxon>Bacteria</taxon>
        <taxon>Bacillati</taxon>
        <taxon>Actinomycetota</taxon>
        <taxon>Actinomycetes</taxon>
        <taxon>Nakamurellales</taxon>
        <taxon>Nakamurellaceae</taxon>
        <taxon>Nakamurella</taxon>
    </lineage>
</organism>
<dbReference type="HOGENOM" id="CLU_027866_1_1_11"/>
<dbReference type="Gene3D" id="3.10.580.10">
    <property type="entry name" value="CBS-domain"/>
    <property type="match status" value="1"/>
</dbReference>
<dbReference type="KEGG" id="nml:Namu_1589"/>
<evidence type="ECO:0000259" key="1">
    <source>
        <dbReference type="Pfam" id="PF03445"/>
    </source>
</evidence>